<evidence type="ECO:0000313" key="1">
    <source>
        <dbReference type="EMBL" id="AFZ66928.1"/>
    </source>
</evidence>
<dbReference type="Proteomes" id="UP000010467">
    <property type="component" value="Chromosome"/>
</dbReference>
<organism evidence="1 2">
    <name type="scientific">Deinococcus peraridilitoris (strain DSM 19664 / LMG 22246 / CIP 109416 / KR-200)</name>
    <dbReference type="NCBI Taxonomy" id="937777"/>
    <lineage>
        <taxon>Bacteria</taxon>
        <taxon>Thermotogati</taxon>
        <taxon>Deinococcota</taxon>
        <taxon>Deinococci</taxon>
        <taxon>Deinococcales</taxon>
        <taxon>Deinococcaceae</taxon>
        <taxon>Deinococcus</taxon>
    </lineage>
</organism>
<dbReference type="STRING" id="937777.Deipe_1383"/>
<dbReference type="PATRIC" id="fig|937777.3.peg.1386"/>
<accession>K9ZZ53</accession>
<sequence>MSKSLAKTWTEQLSDEQREQLHWLQENKCVVEATDVPPDLLAELPAGLLLTVAVDKHIVIKERGTDISELFRQLFEAARLFLKFPKP</sequence>
<name>K9ZZ53_DEIPD</name>
<proteinExistence type="predicted"/>
<protein>
    <submittedName>
        <fullName evidence="1">Uncharacterized protein</fullName>
    </submittedName>
</protein>
<gene>
    <name evidence="1" type="ordered locus">Deipe_1383</name>
</gene>
<dbReference type="EMBL" id="CP003382">
    <property type="protein sequence ID" value="AFZ66928.1"/>
    <property type="molecule type" value="Genomic_DNA"/>
</dbReference>
<keyword evidence="2" id="KW-1185">Reference proteome</keyword>
<dbReference type="HOGENOM" id="CLU_2355098_0_0_0"/>
<evidence type="ECO:0000313" key="2">
    <source>
        <dbReference type="Proteomes" id="UP000010467"/>
    </source>
</evidence>
<dbReference type="OrthoDB" id="77345at2"/>
<reference evidence="2" key="1">
    <citation type="submission" date="2012-03" db="EMBL/GenBank/DDBJ databases">
        <title>Complete sequence of chromosome of Deinococcus peraridilitoris DSM 19664.</title>
        <authorList>
            <person name="Lucas S."/>
            <person name="Copeland A."/>
            <person name="Lapidus A."/>
            <person name="Glavina del Rio T."/>
            <person name="Dalin E."/>
            <person name="Tice H."/>
            <person name="Bruce D."/>
            <person name="Goodwin L."/>
            <person name="Pitluck S."/>
            <person name="Peters L."/>
            <person name="Mikhailova N."/>
            <person name="Lu M."/>
            <person name="Kyrpides N."/>
            <person name="Mavromatis K."/>
            <person name="Ivanova N."/>
            <person name="Brettin T."/>
            <person name="Detter J.C."/>
            <person name="Han C."/>
            <person name="Larimer F."/>
            <person name="Land M."/>
            <person name="Hauser L."/>
            <person name="Markowitz V."/>
            <person name="Cheng J.-F."/>
            <person name="Hugenholtz P."/>
            <person name="Woyke T."/>
            <person name="Wu D."/>
            <person name="Pukall R."/>
            <person name="Steenblock K."/>
            <person name="Brambilla E."/>
            <person name="Klenk H.-P."/>
            <person name="Eisen J.A."/>
        </authorList>
    </citation>
    <scope>NUCLEOTIDE SEQUENCE [LARGE SCALE GENOMIC DNA]</scope>
    <source>
        <strain evidence="2">DSM 19664 / LMG 22246 / CIP 109416 / KR-200</strain>
    </source>
</reference>
<dbReference type="KEGG" id="dpd:Deipe_1383"/>
<dbReference type="RefSeq" id="WP_015235236.1">
    <property type="nucleotide sequence ID" value="NC_019793.1"/>
</dbReference>
<dbReference type="AlphaFoldDB" id="K9ZZ53"/>